<evidence type="ECO:0000313" key="4">
    <source>
        <dbReference type="Proteomes" id="UP000321408"/>
    </source>
</evidence>
<reference evidence="3 4" key="2">
    <citation type="journal article" date="2024" name="Int. J. Syst. Evol. Microbiol.">
        <title>Promethearchaeum syntrophicum gen. nov., sp. nov., an anaerobic, obligately syntrophic archaeon, the first isolate of the lineage 'Asgard' archaea, and proposal of the new archaeal phylum Promethearchaeota phyl. nov. and kingdom Promethearchaeati regn. nov.</title>
        <authorList>
            <person name="Imachi H."/>
            <person name="Nobu M.K."/>
            <person name="Kato S."/>
            <person name="Takaki Y."/>
            <person name="Miyazaki M."/>
            <person name="Miyata M."/>
            <person name="Ogawara M."/>
            <person name="Saito Y."/>
            <person name="Sakai S."/>
            <person name="Tahara Y.O."/>
            <person name="Takano Y."/>
            <person name="Tasumi E."/>
            <person name="Uematsu K."/>
            <person name="Yoshimura T."/>
            <person name="Itoh T."/>
            <person name="Ohkuma M."/>
            <person name="Takai K."/>
        </authorList>
    </citation>
    <scope>NUCLEOTIDE SEQUENCE [LARGE SCALE GENOMIC DNA]</scope>
    <source>
        <strain evidence="3 4">MK-D1</strain>
    </source>
</reference>
<dbReference type="EMBL" id="CP042905">
    <property type="protein sequence ID" value="QEE17198.1"/>
    <property type="molecule type" value="Genomic_DNA"/>
</dbReference>
<sequence length="319" mass="35516">MNKKPSDEQWLLNPKGIRSITVKDDILVSGSEAGEIMIWPWPLKPSSSRKQKVSFDFGRRTFGKPKQQKTVKCLVPQMRASYIVTQNGEEFINAIDIAGDKIAVASGDYMARIYNKSSNELVADFWTMKPMHSVAISDKYCAYSSREGSGIVTLPTMEVIDESHDFYGKYYLRNLAIKNEWVIGGSYEGITVFDIKSGELVYNLTTGIEESEQRSFVQKFSINGDYIVGNGTQNQIFIWDLNTGDQVTKFPGPPIHISSVIMGGDLVAAANIDGKVFVWDLKTGEKIAELESTLGFCNDLLIHTGKLGLASSILEIWNL</sequence>
<dbReference type="RefSeq" id="WP_147664106.1">
    <property type="nucleotide sequence ID" value="NZ_CP042905.2"/>
</dbReference>
<dbReference type="InterPro" id="IPR036322">
    <property type="entry name" value="WD40_repeat_dom_sf"/>
</dbReference>
<name>A0A5B9DD82_9ARCH</name>
<dbReference type="InterPro" id="IPR001680">
    <property type="entry name" value="WD40_rpt"/>
</dbReference>
<protein>
    <submittedName>
        <fullName evidence="3">WD40 repeat domain-containing protein</fullName>
    </submittedName>
</protein>
<reference evidence="3 4" key="1">
    <citation type="journal article" date="2020" name="Nature">
        <title>Isolation of an archaeon at the prokaryote-eukaryote interface.</title>
        <authorList>
            <person name="Imachi H."/>
            <person name="Nobu M.K."/>
            <person name="Nakahara N."/>
            <person name="Morono Y."/>
            <person name="Ogawara M."/>
            <person name="Takaki Y."/>
            <person name="Takano Y."/>
            <person name="Uematsu K."/>
            <person name="Ikuta T."/>
            <person name="Ito M."/>
            <person name="Matsui Y."/>
            <person name="Miyazaki M."/>
            <person name="Murata K."/>
            <person name="Saito Y."/>
            <person name="Sakai S."/>
            <person name="Song C."/>
            <person name="Tasumi E."/>
            <person name="Yamanaka Y."/>
            <person name="Yamaguchi T."/>
            <person name="Kamagata Y."/>
            <person name="Tamaki H."/>
            <person name="Takai K."/>
        </authorList>
    </citation>
    <scope>NUCLEOTIDE SEQUENCE [LARGE SCALE GENOMIC DNA]</scope>
    <source>
        <strain evidence="3 4">MK-D1</strain>
    </source>
</reference>
<dbReference type="PROSITE" id="PS50082">
    <property type="entry name" value="WD_REPEATS_2"/>
    <property type="match status" value="1"/>
</dbReference>
<proteinExistence type="predicted"/>
<dbReference type="Gene3D" id="2.130.10.10">
    <property type="entry name" value="YVTN repeat-like/Quinoprotein amine dehydrogenase"/>
    <property type="match status" value="1"/>
</dbReference>
<evidence type="ECO:0000256" key="1">
    <source>
        <dbReference type="ARBA" id="ARBA00022574"/>
    </source>
</evidence>
<dbReference type="PANTHER" id="PTHR22847">
    <property type="entry name" value="WD40 REPEAT PROTEIN"/>
    <property type="match status" value="1"/>
</dbReference>
<evidence type="ECO:0000313" key="3">
    <source>
        <dbReference type="EMBL" id="QEE17198.1"/>
    </source>
</evidence>
<dbReference type="SMART" id="SM00320">
    <property type="entry name" value="WD40"/>
    <property type="match status" value="4"/>
</dbReference>
<organism evidence="3 4">
    <name type="scientific">Promethearchaeum syntrophicum</name>
    <dbReference type="NCBI Taxonomy" id="2594042"/>
    <lineage>
        <taxon>Archaea</taxon>
        <taxon>Promethearchaeati</taxon>
        <taxon>Promethearchaeota</taxon>
        <taxon>Promethearchaeia</taxon>
        <taxon>Promethearchaeales</taxon>
        <taxon>Promethearchaeaceae</taxon>
        <taxon>Promethearchaeum</taxon>
    </lineage>
</organism>
<evidence type="ECO:0000256" key="2">
    <source>
        <dbReference type="ARBA" id="ARBA00022737"/>
    </source>
</evidence>
<dbReference type="Proteomes" id="UP000321408">
    <property type="component" value="Chromosome"/>
</dbReference>
<keyword evidence="1" id="KW-0853">WD repeat</keyword>
<keyword evidence="4" id="KW-1185">Reference proteome</keyword>
<dbReference type="AlphaFoldDB" id="A0A5B9DD82"/>
<keyword evidence="2" id="KW-0677">Repeat</keyword>
<dbReference type="SUPFAM" id="SSF50978">
    <property type="entry name" value="WD40 repeat-like"/>
    <property type="match status" value="1"/>
</dbReference>
<gene>
    <name evidence="3" type="ORF">DSAG12_03030</name>
</gene>
<dbReference type="PANTHER" id="PTHR22847:SF637">
    <property type="entry name" value="WD REPEAT DOMAIN 5B"/>
    <property type="match status" value="1"/>
</dbReference>
<dbReference type="InterPro" id="IPR015943">
    <property type="entry name" value="WD40/YVTN_repeat-like_dom_sf"/>
</dbReference>
<accession>A0A5B9DD82</accession>
<dbReference type="GeneID" id="41331003"/>
<dbReference type="KEGG" id="psyt:DSAG12_03030"/>